<feature type="region of interest" description="Disordered" evidence="6">
    <location>
        <begin position="1049"/>
        <end position="1115"/>
    </location>
</feature>
<dbReference type="InterPro" id="IPR003593">
    <property type="entry name" value="AAA+_ATPase"/>
</dbReference>
<keyword evidence="3" id="KW-1000">Mitochondrion outer membrane</keyword>
<evidence type="ECO:0000313" key="10">
    <source>
        <dbReference type="Proteomes" id="UP000053958"/>
    </source>
</evidence>
<evidence type="ECO:0000313" key="9">
    <source>
        <dbReference type="EMBL" id="KKA22125.1"/>
    </source>
</evidence>
<dbReference type="GO" id="GO:0140570">
    <property type="term" value="P:extraction of mislocalized protein from mitochondrial outer membrane"/>
    <property type="evidence" value="ECO:0007669"/>
    <property type="project" value="TreeGrafter"/>
</dbReference>
<dbReference type="Pfam" id="PF17862">
    <property type="entry name" value="AAA_lid_3"/>
    <property type="match status" value="1"/>
</dbReference>
<evidence type="ECO:0000256" key="1">
    <source>
        <dbReference type="ARBA" id="ARBA00004572"/>
    </source>
</evidence>
<evidence type="ECO:0000259" key="8">
    <source>
        <dbReference type="SMART" id="SM00382"/>
    </source>
</evidence>
<dbReference type="GO" id="GO:0005741">
    <property type="term" value="C:mitochondrial outer membrane"/>
    <property type="evidence" value="ECO:0007669"/>
    <property type="project" value="UniProtKB-SubCell"/>
</dbReference>
<feature type="compositionally biased region" description="Basic and acidic residues" evidence="6">
    <location>
        <begin position="821"/>
        <end position="833"/>
    </location>
</feature>
<dbReference type="OrthoDB" id="10254455at2759"/>
<dbReference type="Gene3D" id="3.40.50.300">
    <property type="entry name" value="P-loop containing nucleotide triphosphate hydrolases"/>
    <property type="match status" value="1"/>
</dbReference>
<comment type="caution">
    <text evidence="9">The sequence shown here is derived from an EMBL/GenBank/DDBJ whole genome shotgun (WGS) entry which is preliminary data.</text>
</comment>
<feature type="domain" description="AAA+ ATPase" evidence="8">
    <location>
        <begin position="145"/>
        <end position="285"/>
    </location>
</feature>
<dbReference type="RefSeq" id="XP_013328737.1">
    <property type="nucleotide sequence ID" value="XM_013473283.1"/>
</dbReference>
<feature type="region of interest" description="Disordered" evidence="6">
    <location>
        <begin position="619"/>
        <end position="668"/>
    </location>
</feature>
<feature type="region of interest" description="Disordered" evidence="6">
    <location>
        <begin position="372"/>
        <end position="427"/>
    </location>
</feature>
<dbReference type="Proteomes" id="UP000053958">
    <property type="component" value="Unassembled WGS sequence"/>
</dbReference>
<keyword evidence="7" id="KW-1133">Transmembrane helix</keyword>
<dbReference type="SUPFAM" id="SSF52540">
    <property type="entry name" value="P-loop containing nucleoside triphosphate hydrolases"/>
    <property type="match status" value="1"/>
</dbReference>
<keyword evidence="7" id="KW-0812">Transmembrane</keyword>
<dbReference type="FunFam" id="3.40.50.300:FF:000538">
    <property type="entry name" value="ATPase family AAA domain-containing protein 1"/>
    <property type="match status" value="1"/>
</dbReference>
<keyword evidence="5" id="KW-0496">Mitochondrion</keyword>
<keyword evidence="2" id="KW-0547">Nucleotide-binding</keyword>
<dbReference type="SMART" id="SM00382">
    <property type="entry name" value="AAA"/>
    <property type="match status" value="1"/>
</dbReference>
<proteinExistence type="predicted"/>
<feature type="region of interest" description="Disordered" evidence="6">
    <location>
        <begin position="863"/>
        <end position="999"/>
    </location>
</feature>
<dbReference type="InterPro" id="IPR027417">
    <property type="entry name" value="P-loop_NTPase"/>
</dbReference>
<dbReference type="PRINTS" id="PR00830">
    <property type="entry name" value="ENDOLAPTASE"/>
</dbReference>
<keyword evidence="10" id="KW-1185">Reference proteome</keyword>
<dbReference type="STRING" id="1408163.A0A0F4YVL6"/>
<dbReference type="PANTHER" id="PTHR45644">
    <property type="entry name" value="AAA ATPASE, PUTATIVE (AFU_ORTHOLOGUE AFUA_2G12920)-RELATED-RELATED"/>
    <property type="match status" value="1"/>
</dbReference>
<feature type="compositionally biased region" description="Polar residues" evidence="6">
    <location>
        <begin position="543"/>
        <end position="559"/>
    </location>
</feature>
<dbReference type="PANTHER" id="PTHR45644:SF3">
    <property type="entry name" value="FI08533P-RELATED"/>
    <property type="match status" value="1"/>
</dbReference>
<keyword evidence="7" id="KW-0472">Membrane</keyword>
<dbReference type="Gene3D" id="1.10.8.60">
    <property type="match status" value="1"/>
</dbReference>
<gene>
    <name evidence="9" type="ORF">T310_3865</name>
</gene>
<evidence type="ECO:0000256" key="3">
    <source>
        <dbReference type="ARBA" id="ARBA00022787"/>
    </source>
</evidence>
<feature type="region of interest" description="Disordered" evidence="6">
    <location>
        <begin position="788"/>
        <end position="833"/>
    </location>
</feature>
<dbReference type="InterPro" id="IPR003960">
    <property type="entry name" value="ATPase_AAA_CS"/>
</dbReference>
<evidence type="ECO:0000256" key="2">
    <source>
        <dbReference type="ARBA" id="ARBA00022741"/>
    </source>
</evidence>
<dbReference type="InterPro" id="IPR036779">
    <property type="entry name" value="LysM_dom_sf"/>
</dbReference>
<dbReference type="PROSITE" id="PS00674">
    <property type="entry name" value="AAA"/>
    <property type="match status" value="1"/>
</dbReference>
<feature type="transmembrane region" description="Helical" evidence="7">
    <location>
        <begin position="12"/>
        <end position="34"/>
    </location>
</feature>
<accession>A0A0F4YVL6</accession>
<sequence>MASGGVRRWQQFVQELVMIAGTSASAYFLIRYLLSRIDLDPDSQKKEEQRRKSAAILRRLDGPDSDDESPGRSGGRRRRKQRKEDLVLNQYEQAIAMDVVAPDDIPVSFEDIGGLDDIIEELKESVIYPLTMPHLYSSTSSLLSAPSGVLLYGPPGCGKTMLAKALAHESGACFINLHISTLTEKWYGDSNKLVNAVFTLARKLQPSIVFIDEIDAVLGTRRSGEHEASGMVKAEFMTHWDGLTSANSLGEPQRVVVLGATNRIQDIDEAILRRMPKKFPVGLPPAPQRLRILSLILKDTKIDRENFDVDYLVNAMAGMSGSDIKEACRDAAMVPVRELIRQKREAGQHITSVDPREVRGLRTEDFFNRKGGVKIIPKPTPSQEASKTASEKDWSTDEDESRDAGPTRSTWAVVGSPPVPSIDSRYRNQLPTDIPAYSARCTACTRIPLFAAGVASIRLGAACAPEPEDAAMYPVPASAAGCPLDLLDASDPATSSTSTSRRRSTSTVRPRNRRLVSFNEEREDDGAQSLTSRLSAAFAGLTPPQSRGTTPSPFASRRSSPLPAKHPSRATDARQRSDGDEFARGNGLKSSNTSQGAGSNLAAELLESSWSSLQSLASSFLGSDPTRSKSGSESVTSHKRRKPSRSNFYISSAPKQTQPSSWGPAAPAATQIGAGTKEERQALVQAKKREVLLLANGDSVSDLKGRYKRRDSAGSPTAVDPEQDEEALVYIHHVQPTDSMTGVTIKYGCQLAVLRKANGFWPSDSIQSRKVVLLPVEACSVKGRRVRPTEDQDLLGDGPSKGESLEEGNTSSIAPSGETAAESKSHGTKNENDRTWKHEAWVQIEGFPAAVEIGRVPRRTLGFFPRTRRKSQSRPYTDAETPSPSFDTSRPKRSDSSAQPPTSSDPSLPTPPDTGPGNAGSRRGHRRNRSSICLVGPGGVGTLDRDVTAPGPAPDGLNKFVSQHLPHLTVPPPPGTPGETSVESTASTTTSSTTGLENVGGAIEGWMRKMASRAKAGLAELQQSTQPQPGQAVGIGGLGDLIELDDGLEGTASVGSAGASASAGPRRSRHAGAGTGTSHSHSHFRERYPSPSVSATSRARATGAESGMDERLKGD</sequence>
<feature type="region of interest" description="Disordered" evidence="6">
    <location>
        <begin position="486"/>
        <end position="596"/>
    </location>
</feature>
<dbReference type="GO" id="GO:0140567">
    <property type="term" value="F:membrane protein dislocase activity"/>
    <property type="evidence" value="ECO:0007669"/>
    <property type="project" value="UniProtKB-ARBA"/>
</dbReference>
<name>A0A0F4YVL6_RASE3</name>
<feature type="region of interest" description="Disordered" evidence="6">
    <location>
        <begin position="42"/>
        <end position="83"/>
    </location>
</feature>
<keyword evidence="4" id="KW-0067">ATP-binding</keyword>
<dbReference type="Gene3D" id="3.10.350.10">
    <property type="entry name" value="LysM domain"/>
    <property type="match status" value="1"/>
</dbReference>
<dbReference type="EMBL" id="LASV01000157">
    <property type="protein sequence ID" value="KKA22125.1"/>
    <property type="molecule type" value="Genomic_DNA"/>
</dbReference>
<dbReference type="Pfam" id="PF00004">
    <property type="entry name" value="AAA"/>
    <property type="match status" value="1"/>
</dbReference>
<evidence type="ECO:0000256" key="4">
    <source>
        <dbReference type="ARBA" id="ARBA00022840"/>
    </source>
</evidence>
<feature type="compositionally biased region" description="Polar residues" evidence="6">
    <location>
        <begin position="645"/>
        <end position="661"/>
    </location>
</feature>
<dbReference type="GeneID" id="25316214"/>
<reference evidence="9 10" key="1">
    <citation type="submission" date="2015-04" db="EMBL/GenBank/DDBJ databases">
        <authorList>
            <person name="Heijne W.H."/>
            <person name="Fedorova N.D."/>
            <person name="Nierman W.C."/>
            <person name="Vollebregt A.W."/>
            <person name="Zhao Z."/>
            <person name="Wu L."/>
            <person name="Kumar M."/>
            <person name="Stam H."/>
            <person name="van den Berg M.A."/>
            <person name="Pel H.J."/>
        </authorList>
    </citation>
    <scope>NUCLEOTIDE SEQUENCE [LARGE SCALE GENOMIC DNA]</scope>
    <source>
        <strain evidence="9 10">CBS 393.64</strain>
    </source>
</reference>
<evidence type="ECO:0000256" key="7">
    <source>
        <dbReference type="SAM" id="Phobius"/>
    </source>
</evidence>
<dbReference type="InterPro" id="IPR051701">
    <property type="entry name" value="Mito_OM_Translocase_MSP1"/>
</dbReference>
<dbReference type="GO" id="GO:0005524">
    <property type="term" value="F:ATP binding"/>
    <property type="evidence" value="ECO:0007669"/>
    <property type="project" value="UniProtKB-KW"/>
</dbReference>
<feature type="compositionally biased region" description="Basic residues" evidence="6">
    <location>
        <begin position="500"/>
        <end position="514"/>
    </location>
</feature>
<evidence type="ECO:0000256" key="6">
    <source>
        <dbReference type="SAM" id="MobiDB-lite"/>
    </source>
</evidence>
<dbReference type="AlphaFoldDB" id="A0A0F4YVL6"/>
<dbReference type="InterPro" id="IPR041569">
    <property type="entry name" value="AAA_lid_3"/>
</dbReference>
<organism evidence="9 10">
    <name type="scientific">Rasamsonia emersonii (strain ATCC 16479 / CBS 393.64 / IMI 116815)</name>
    <dbReference type="NCBI Taxonomy" id="1408163"/>
    <lineage>
        <taxon>Eukaryota</taxon>
        <taxon>Fungi</taxon>
        <taxon>Dikarya</taxon>
        <taxon>Ascomycota</taxon>
        <taxon>Pezizomycotina</taxon>
        <taxon>Eurotiomycetes</taxon>
        <taxon>Eurotiomycetidae</taxon>
        <taxon>Eurotiales</taxon>
        <taxon>Trichocomaceae</taxon>
        <taxon>Rasamsonia</taxon>
    </lineage>
</organism>
<dbReference type="InterPro" id="IPR003959">
    <property type="entry name" value="ATPase_AAA_core"/>
</dbReference>
<protein>
    <submittedName>
        <fullName evidence="9">Membrane-spanning ATPase</fullName>
    </submittedName>
</protein>
<feature type="compositionally biased region" description="Basic and acidic residues" evidence="6">
    <location>
        <begin position="569"/>
        <end position="583"/>
    </location>
</feature>
<feature type="compositionally biased region" description="Low complexity" evidence="6">
    <location>
        <begin position="977"/>
        <end position="994"/>
    </location>
</feature>
<feature type="compositionally biased region" description="Low complexity" evidence="6">
    <location>
        <begin position="1049"/>
        <end position="1065"/>
    </location>
</feature>
<comment type="subcellular location">
    <subcellularLocation>
        <location evidence="1">Mitochondrion outer membrane</location>
        <topology evidence="1">Single-pass membrane protein</topology>
    </subcellularLocation>
</comment>
<feature type="compositionally biased region" description="Basic and acidic residues" evidence="6">
    <location>
        <begin position="42"/>
        <end position="51"/>
    </location>
</feature>
<dbReference type="GO" id="GO:0016887">
    <property type="term" value="F:ATP hydrolysis activity"/>
    <property type="evidence" value="ECO:0007669"/>
    <property type="project" value="InterPro"/>
</dbReference>
<evidence type="ECO:0000256" key="5">
    <source>
        <dbReference type="ARBA" id="ARBA00023128"/>
    </source>
</evidence>